<dbReference type="InterPro" id="IPR001367">
    <property type="entry name" value="Fe_dep_repressor"/>
</dbReference>
<dbReference type="Gene3D" id="1.10.10.10">
    <property type="entry name" value="Winged helix-like DNA-binding domain superfamily/Winged helix DNA-binding domain"/>
    <property type="match status" value="1"/>
</dbReference>
<dbReference type="InterPro" id="IPR036388">
    <property type="entry name" value="WH-like_DNA-bd_sf"/>
</dbReference>
<evidence type="ECO:0000256" key="4">
    <source>
        <dbReference type="ARBA" id="ARBA00023163"/>
    </source>
</evidence>
<keyword evidence="3" id="KW-0238">DNA-binding</keyword>
<evidence type="ECO:0000313" key="6">
    <source>
        <dbReference type="EMBL" id="MBC8587075.1"/>
    </source>
</evidence>
<dbReference type="Pfam" id="PF01325">
    <property type="entry name" value="Fe_dep_repress"/>
    <property type="match status" value="1"/>
</dbReference>
<organism evidence="6 7">
    <name type="scientific">Paratissierella segnis</name>
    <dbReference type="NCBI Taxonomy" id="2763679"/>
    <lineage>
        <taxon>Bacteria</taxon>
        <taxon>Bacillati</taxon>
        <taxon>Bacillota</taxon>
        <taxon>Tissierellia</taxon>
        <taxon>Tissierellales</taxon>
        <taxon>Tissierellaceae</taxon>
        <taxon>Paratissierella</taxon>
    </lineage>
</organism>
<dbReference type="EMBL" id="JACRTG010000007">
    <property type="protein sequence ID" value="MBC8587075.1"/>
    <property type="molecule type" value="Genomic_DNA"/>
</dbReference>
<dbReference type="SMART" id="SM00529">
    <property type="entry name" value="HTH_DTXR"/>
    <property type="match status" value="1"/>
</dbReference>
<dbReference type="Pfam" id="PF02742">
    <property type="entry name" value="Fe_dep_repr_C"/>
    <property type="match status" value="1"/>
</dbReference>
<evidence type="ECO:0000256" key="2">
    <source>
        <dbReference type="ARBA" id="ARBA00023015"/>
    </source>
</evidence>
<dbReference type="GO" id="GO:0046983">
    <property type="term" value="F:protein dimerization activity"/>
    <property type="evidence" value="ECO:0007669"/>
    <property type="project" value="InterPro"/>
</dbReference>
<evidence type="ECO:0000259" key="5">
    <source>
        <dbReference type="PROSITE" id="PS50944"/>
    </source>
</evidence>
<keyword evidence="4" id="KW-0804">Transcription</keyword>
<feature type="domain" description="HTH dtxR-type" evidence="5">
    <location>
        <begin position="1"/>
        <end position="62"/>
    </location>
</feature>
<dbReference type="InterPro" id="IPR022689">
    <property type="entry name" value="Iron_dep_repressor"/>
</dbReference>
<dbReference type="GO" id="GO:0046914">
    <property type="term" value="F:transition metal ion binding"/>
    <property type="evidence" value="ECO:0007669"/>
    <property type="project" value="InterPro"/>
</dbReference>
<protein>
    <submittedName>
        <fullName evidence="6">Metal-dependent transcriptional regulator</fullName>
    </submittedName>
</protein>
<gene>
    <name evidence="6" type="ORF">H8707_02310</name>
</gene>
<evidence type="ECO:0000256" key="3">
    <source>
        <dbReference type="ARBA" id="ARBA00023125"/>
    </source>
</evidence>
<dbReference type="GO" id="GO:0003677">
    <property type="term" value="F:DNA binding"/>
    <property type="evidence" value="ECO:0007669"/>
    <property type="project" value="UniProtKB-KW"/>
</dbReference>
<evidence type="ECO:0000313" key="7">
    <source>
        <dbReference type="Proteomes" id="UP000601171"/>
    </source>
</evidence>
<dbReference type="PANTHER" id="PTHR33238">
    <property type="entry name" value="IRON (METAL) DEPENDENT REPRESSOR, DTXR FAMILY"/>
    <property type="match status" value="1"/>
</dbReference>
<dbReference type="InterPro" id="IPR036390">
    <property type="entry name" value="WH_DNA-bd_sf"/>
</dbReference>
<dbReference type="PROSITE" id="PS50944">
    <property type="entry name" value="HTH_DTXR"/>
    <property type="match status" value="1"/>
</dbReference>
<name>A0A926ERB2_9FIRM</name>
<keyword evidence="2" id="KW-0805">Transcription regulation</keyword>
<proteinExistence type="inferred from homology"/>
<dbReference type="SUPFAM" id="SSF46785">
    <property type="entry name" value="Winged helix' DNA-binding domain"/>
    <property type="match status" value="1"/>
</dbReference>
<reference evidence="6" key="1">
    <citation type="submission" date="2020-08" db="EMBL/GenBank/DDBJ databases">
        <title>Genome public.</title>
        <authorList>
            <person name="Liu C."/>
            <person name="Sun Q."/>
        </authorList>
    </citation>
    <scope>NUCLEOTIDE SEQUENCE</scope>
    <source>
        <strain evidence="6">BX21</strain>
    </source>
</reference>
<dbReference type="GO" id="GO:0003700">
    <property type="term" value="F:DNA-binding transcription factor activity"/>
    <property type="evidence" value="ECO:0007669"/>
    <property type="project" value="InterPro"/>
</dbReference>
<dbReference type="InterPro" id="IPR036421">
    <property type="entry name" value="Fe_dep_repressor_sf"/>
</dbReference>
<dbReference type="PANTHER" id="PTHR33238:SF7">
    <property type="entry name" value="IRON-DEPENDENT TRANSCRIPTIONAL REGULATOR"/>
    <property type="match status" value="1"/>
</dbReference>
<dbReference type="InterPro" id="IPR022687">
    <property type="entry name" value="HTH_DTXR"/>
</dbReference>
<dbReference type="Gene3D" id="1.10.60.10">
    <property type="entry name" value="Iron dependent repressor, metal binding and dimerisation domain"/>
    <property type="match status" value="1"/>
</dbReference>
<dbReference type="Proteomes" id="UP000601171">
    <property type="component" value="Unassembled WGS sequence"/>
</dbReference>
<dbReference type="SUPFAM" id="SSF47979">
    <property type="entry name" value="Iron-dependent repressor protein, dimerization domain"/>
    <property type="match status" value="1"/>
</dbReference>
<keyword evidence="7" id="KW-1185">Reference proteome</keyword>
<dbReference type="InterPro" id="IPR050536">
    <property type="entry name" value="DtxR_MntR_Metal-Reg"/>
</dbReference>
<dbReference type="FunFam" id="1.10.60.10:FF:000005">
    <property type="entry name" value="Transcriptional regulator MntR protein"/>
    <property type="match status" value="1"/>
</dbReference>
<comment type="caution">
    <text evidence="6">The sequence shown here is derived from an EMBL/GenBank/DDBJ whole genome shotgun (WGS) entry which is preliminary data.</text>
</comment>
<evidence type="ECO:0000256" key="1">
    <source>
        <dbReference type="ARBA" id="ARBA00007871"/>
    </source>
</evidence>
<dbReference type="RefSeq" id="WP_262428546.1">
    <property type="nucleotide sequence ID" value="NZ_JACRTG010000007.1"/>
</dbReference>
<comment type="similarity">
    <text evidence="1">Belongs to the DtxR/MntR family.</text>
</comment>
<accession>A0A926ERB2</accession>
<sequence length="123" mass="14124">MNESREMYLETILILKKRNEHVRSIDVARELNFSKASVSRAVGILKDDDFITVDANGYIELTEKGTRKSKDIYNKHKVLTSFFINVIKVSPEIAEEDACKIEHVISDDTFKGIEKYLADNKNN</sequence>
<dbReference type="AlphaFoldDB" id="A0A926ERB2"/>